<accession>A0A0F9IHA4</accession>
<feature type="region of interest" description="Disordered" evidence="1">
    <location>
        <begin position="74"/>
        <end position="99"/>
    </location>
</feature>
<comment type="caution">
    <text evidence="2">The sequence shown here is derived from an EMBL/GenBank/DDBJ whole genome shotgun (WGS) entry which is preliminary data.</text>
</comment>
<name>A0A0F9IHA4_9ZZZZ</name>
<gene>
    <name evidence="2" type="ORF">LCGC14_1580040</name>
</gene>
<dbReference type="AlphaFoldDB" id="A0A0F9IHA4"/>
<sequence length="160" mass="17321">MSDTNLGWGSRLALIDHYEATDEQASATFGVPVDEIVTARELRNSGGAANLPIDIDVEGYGNPFTEVQGATSVVRPGTREPAETSTAITPSPKKRGRKGTKINEAFSAIGTDPLPAEEFATTRNVSLNVLRQAKRFDRTGLGRVRVKKIDGTLMVYRESE</sequence>
<organism evidence="2">
    <name type="scientific">marine sediment metagenome</name>
    <dbReference type="NCBI Taxonomy" id="412755"/>
    <lineage>
        <taxon>unclassified sequences</taxon>
        <taxon>metagenomes</taxon>
        <taxon>ecological metagenomes</taxon>
    </lineage>
</organism>
<protein>
    <submittedName>
        <fullName evidence="2">Uncharacterized protein</fullName>
    </submittedName>
</protein>
<evidence type="ECO:0000313" key="2">
    <source>
        <dbReference type="EMBL" id="KKM26902.1"/>
    </source>
</evidence>
<reference evidence="2" key="1">
    <citation type="journal article" date="2015" name="Nature">
        <title>Complex archaea that bridge the gap between prokaryotes and eukaryotes.</title>
        <authorList>
            <person name="Spang A."/>
            <person name="Saw J.H."/>
            <person name="Jorgensen S.L."/>
            <person name="Zaremba-Niedzwiedzka K."/>
            <person name="Martijn J."/>
            <person name="Lind A.E."/>
            <person name="van Eijk R."/>
            <person name="Schleper C."/>
            <person name="Guy L."/>
            <person name="Ettema T.J."/>
        </authorList>
    </citation>
    <scope>NUCLEOTIDE SEQUENCE</scope>
</reference>
<proteinExistence type="predicted"/>
<dbReference type="EMBL" id="LAZR01012424">
    <property type="protein sequence ID" value="KKM26902.1"/>
    <property type="molecule type" value="Genomic_DNA"/>
</dbReference>
<evidence type="ECO:0000256" key="1">
    <source>
        <dbReference type="SAM" id="MobiDB-lite"/>
    </source>
</evidence>